<dbReference type="Gene3D" id="1.10.10.10">
    <property type="entry name" value="Winged helix-like DNA-binding domain superfamily/Winged helix DNA-binding domain"/>
    <property type="match status" value="1"/>
</dbReference>
<evidence type="ECO:0000313" key="4">
    <source>
        <dbReference type="EMBL" id="MDL4934530.1"/>
    </source>
</evidence>
<evidence type="ECO:0000256" key="2">
    <source>
        <dbReference type="ARBA" id="ARBA00023163"/>
    </source>
</evidence>
<protein>
    <submittedName>
        <fullName evidence="4">Helix-turn-helix domain-containing protein</fullName>
    </submittedName>
    <submittedName>
        <fullName evidence="5">M protein trans-acting positive regulator</fullName>
    </submittedName>
</protein>
<dbReference type="OrthoDB" id="2188960at2"/>
<reference evidence="4 9" key="3">
    <citation type="submission" date="2023-06" db="EMBL/GenBank/DDBJ databases">
        <title>Acute promotion of culturable opportunistic pathogens and persistent increase of antibiotic resistance following antibiotic exposure in mouse gut microbiota.</title>
        <authorList>
            <person name="Li L."/>
            <person name="Wang B."/>
            <person name="Sun Y."/>
            <person name="Wang M."/>
            <person name="Xu H."/>
        </authorList>
    </citation>
    <scope>NUCLEOTIDE SEQUENCE [LARGE SCALE GENOMIC DNA]</scope>
    <source>
        <strain evidence="4 9">CRI2_2</strain>
    </source>
</reference>
<dbReference type="EMBL" id="JASUBT010000001">
    <property type="protein sequence ID" value="MDL4934530.1"/>
    <property type="molecule type" value="Genomic_DNA"/>
</dbReference>
<dbReference type="EMBL" id="UFYW01000001">
    <property type="protein sequence ID" value="STD84559.1"/>
    <property type="molecule type" value="Genomic_DNA"/>
</dbReference>
<dbReference type="PANTHER" id="PTHR30185">
    <property type="entry name" value="CRYPTIC BETA-GLUCOSIDE BGL OPERON ANTITERMINATOR"/>
    <property type="match status" value="1"/>
</dbReference>
<dbReference type="Proteomes" id="UP000254807">
    <property type="component" value="Unassembled WGS sequence"/>
</dbReference>
<evidence type="ECO:0000313" key="9">
    <source>
        <dbReference type="Proteomes" id="UP001241571"/>
    </source>
</evidence>
<accession>A0A1L8U465</accession>
<dbReference type="EMBL" id="CP050485">
    <property type="protein sequence ID" value="QOG28659.1"/>
    <property type="molecule type" value="Genomic_DNA"/>
</dbReference>
<reference evidence="6 7" key="1">
    <citation type="submission" date="2018-06" db="EMBL/GenBank/DDBJ databases">
        <authorList>
            <consortium name="Pathogen Informatics"/>
            <person name="Doyle S."/>
        </authorList>
    </citation>
    <scope>NUCLEOTIDE SEQUENCE [LARGE SCALE GENOMIC DNA]</scope>
    <source>
        <strain evidence="6 7">NCTC12360</strain>
    </source>
</reference>
<dbReference type="Proteomes" id="UP000516696">
    <property type="component" value="Chromosome"/>
</dbReference>
<dbReference type="RefSeq" id="WP_060813232.1">
    <property type="nucleotide sequence ID" value="NZ_BSYC01000001.1"/>
</dbReference>
<evidence type="ECO:0000313" key="5">
    <source>
        <dbReference type="EMBL" id="QOG28659.1"/>
    </source>
</evidence>
<feature type="domain" description="Mga helix-turn-helix" evidence="3">
    <location>
        <begin position="83"/>
        <end position="160"/>
    </location>
</feature>
<dbReference type="Proteomes" id="UP001241571">
    <property type="component" value="Unassembled WGS sequence"/>
</dbReference>
<keyword evidence="7" id="KW-1185">Reference proteome</keyword>
<gene>
    <name evidence="5" type="ORF">EGM181_15985</name>
    <name evidence="6" type="ORF">NCTC12360_03100</name>
    <name evidence="4" type="ORF">QRX88_02215</name>
</gene>
<evidence type="ECO:0000313" key="6">
    <source>
        <dbReference type="EMBL" id="STD84559.1"/>
    </source>
</evidence>
<dbReference type="InterPro" id="IPR036388">
    <property type="entry name" value="WH-like_DNA-bd_sf"/>
</dbReference>
<dbReference type="InterPro" id="IPR007737">
    <property type="entry name" value="Mga_HTH"/>
</dbReference>
<dbReference type="InterPro" id="IPR050661">
    <property type="entry name" value="BglG_antiterminators"/>
</dbReference>
<reference evidence="5 8" key="2">
    <citation type="submission" date="2020-03" db="EMBL/GenBank/DDBJ databases">
        <title>Characterization of ganglioside-mimicking enterococci.</title>
        <authorList>
            <person name="Patry R.T."/>
            <person name="Nothaft H."/>
            <person name="Bridger R."/>
            <person name="Shajahan A."/>
            <person name="Huynh S."/>
            <person name="Sanchez S."/>
            <person name="Azadi P."/>
            <person name="Cooper K."/>
            <person name="Miller W.G."/>
            <person name="Parker C.T."/>
            <person name="Wells L."/>
            <person name="Szymanski C.M."/>
        </authorList>
    </citation>
    <scope>NUCLEOTIDE SEQUENCE [LARGE SCALE GENOMIC DNA]</scope>
    <source>
        <strain evidence="5 8">EGM181</strain>
    </source>
</reference>
<evidence type="ECO:0000313" key="8">
    <source>
        <dbReference type="Proteomes" id="UP000516696"/>
    </source>
</evidence>
<dbReference type="PANTHER" id="PTHR30185:SF13">
    <property type="entry name" value="LICABCH OPERON REGULATOR-RELATED"/>
    <property type="match status" value="1"/>
</dbReference>
<organism evidence="4 9">
    <name type="scientific">Enterococcus gallinarum</name>
    <dbReference type="NCBI Taxonomy" id="1353"/>
    <lineage>
        <taxon>Bacteria</taxon>
        <taxon>Bacillati</taxon>
        <taxon>Bacillota</taxon>
        <taxon>Bacilli</taxon>
        <taxon>Lactobacillales</taxon>
        <taxon>Enterococcaceae</taxon>
        <taxon>Enterococcus</taxon>
    </lineage>
</organism>
<sequence length="501" mass="59249">MFYEELMMDPQTLIKFKLFRRMLTLQNPNHPIAQLAKEMDLSYQQTFIELTEIDQDLHELTPDHLSILGRGGKLQPQNIAATIDEYRFYLLNKSVPFLYVLYMLNEENPTITDFCKKYDVSRSTVSRKFEHLKNHLKQFQLRFTYTESNLVGDERLVRLSLFNIIWLGVRGIKWPFAVSESDAEAFVDEFASYFPISRSYLGKLELKYFAALVLLRIRKANFAKYDRRYNFLMKNNRYYDFNRLRTTLTADTELTEKQLKGESSFIYLLSQMLPFYLSEEDPSLQQTLTFYTTKQNPIYPLVSDFLAQMKQTYFAGQQELLDDPILIGNLINATFGNYVFRQPFPNIYRLLTLSMGHGLPQEQLHQHIDQFFTDYRSSNNVDYINDTNQEQLAAMFTHVLLPFYDKIRYANRLHVGVVLEDNFLLVQSLNQFLQDLTFVQADPYDPQLKETYDLVISSNQLMKKMNPTMATYLWDYAAADAQYIDLYRTLKKYFNEKNQHV</sequence>
<evidence type="ECO:0000256" key="1">
    <source>
        <dbReference type="ARBA" id="ARBA00023015"/>
    </source>
</evidence>
<proteinExistence type="predicted"/>
<evidence type="ECO:0000313" key="7">
    <source>
        <dbReference type="Proteomes" id="UP000254807"/>
    </source>
</evidence>
<dbReference type="Pfam" id="PF05043">
    <property type="entry name" value="Mga"/>
    <property type="match status" value="1"/>
</dbReference>
<dbReference type="AlphaFoldDB" id="A0A1L8U465"/>
<keyword evidence="1" id="KW-0805">Transcription regulation</keyword>
<keyword evidence="2" id="KW-0804">Transcription</keyword>
<evidence type="ECO:0000259" key="3">
    <source>
        <dbReference type="Pfam" id="PF05043"/>
    </source>
</evidence>
<name>A0A1L8U465_ENTGA</name>